<dbReference type="Proteomes" id="UP000308197">
    <property type="component" value="Unassembled WGS sequence"/>
</dbReference>
<keyword evidence="3" id="KW-1185">Reference proteome</keyword>
<evidence type="ECO:0000313" key="3">
    <source>
        <dbReference type="Proteomes" id="UP000308197"/>
    </source>
</evidence>
<accession>A0A5C3PEP8</accession>
<dbReference type="AlphaFoldDB" id="A0A5C3PEP8"/>
<organism evidence="2 3">
    <name type="scientific">Polyporus arcularius HHB13444</name>
    <dbReference type="NCBI Taxonomy" id="1314778"/>
    <lineage>
        <taxon>Eukaryota</taxon>
        <taxon>Fungi</taxon>
        <taxon>Dikarya</taxon>
        <taxon>Basidiomycota</taxon>
        <taxon>Agaricomycotina</taxon>
        <taxon>Agaricomycetes</taxon>
        <taxon>Polyporales</taxon>
        <taxon>Polyporaceae</taxon>
        <taxon>Polyporus</taxon>
    </lineage>
</organism>
<evidence type="ECO:0000313" key="2">
    <source>
        <dbReference type="EMBL" id="TFK87712.1"/>
    </source>
</evidence>
<evidence type="ECO:0000256" key="1">
    <source>
        <dbReference type="SAM" id="MobiDB-lite"/>
    </source>
</evidence>
<dbReference type="InParanoid" id="A0A5C3PEP8"/>
<reference evidence="2 3" key="1">
    <citation type="journal article" date="2019" name="Nat. Ecol. Evol.">
        <title>Megaphylogeny resolves global patterns of mushroom evolution.</title>
        <authorList>
            <person name="Varga T."/>
            <person name="Krizsan K."/>
            <person name="Foldi C."/>
            <person name="Dima B."/>
            <person name="Sanchez-Garcia M."/>
            <person name="Sanchez-Ramirez S."/>
            <person name="Szollosi G.J."/>
            <person name="Szarkandi J.G."/>
            <person name="Papp V."/>
            <person name="Albert L."/>
            <person name="Andreopoulos W."/>
            <person name="Angelini C."/>
            <person name="Antonin V."/>
            <person name="Barry K.W."/>
            <person name="Bougher N.L."/>
            <person name="Buchanan P."/>
            <person name="Buyck B."/>
            <person name="Bense V."/>
            <person name="Catcheside P."/>
            <person name="Chovatia M."/>
            <person name="Cooper J."/>
            <person name="Damon W."/>
            <person name="Desjardin D."/>
            <person name="Finy P."/>
            <person name="Geml J."/>
            <person name="Haridas S."/>
            <person name="Hughes K."/>
            <person name="Justo A."/>
            <person name="Karasinski D."/>
            <person name="Kautmanova I."/>
            <person name="Kiss B."/>
            <person name="Kocsube S."/>
            <person name="Kotiranta H."/>
            <person name="LaButti K.M."/>
            <person name="Lechner B.E."/>
            <person name="Liimatainen K."/>
            <person name="Lipzen A."/>
            <person name="Lukacs Z."/>
            <person name="Mihaltcheva S."/>
            <person name="Morgado L.N."/>
            <person name="Niskanen T."/>
            <person name="Noordeloos M.E."/>
            <person name="Ohm R.A."/>
            <person name="Ortiz-Santana B."/>
            <person name="Ovrebo C."/>
            <person name="Racz N."/>
            <person name="Riley R."/>
            <person name="Savchenko A."/>
            <person name="Shiryaev A."/>
            <person name="Soop K."/>
            <person name="Spirin V."/>
            <person name="Szebenyi C."/>
            <person name="Tomsovsky M."/>
            <person name="Tulloss R.E."/>
            <person name="Uehling J."/>
            <person name="Grigoriev I.V."/>
            <person name="Vagvolgyi C."/>
            <person name="Papp T."/>
            <person name="Martin F.M."/>
            <person name="Miettinen O."/>
            <person name="Hibbett D.S."/>
            <person name="Nagy L.G."/>
        </authorList>
    </citation>
    <scope>NUCLEOTIDE SEQUENCE [LARGE SCALE GENOMIC DNA]</scope>
    <source>
        <strain evidence="2 3">HHB13444</strain>
    </source>
</reference>
<sequence length="106" mass="11881">MSVVTSTPHWTSTYVFYCPGYLTMDRRGLMHQEFDLTISVRSHTTASCIDSGRLAPPSPRRKLDFNHSITPPSRPLSAPLPDLPTPRFRISLPRAAAAPFLPIHPR</sequence>
<proteinExistence type="predicted"/>
<name>A0A5C3PEP8_9APHY</name>
<gene>
    <name evidence="2" type="ORF">K466DRAFT_586145</name>
</gene>
<feature type="region of interest" description="Disordered" evidence="1">
    <location>
        <begin position="49"/>
        <end position="82"/>
    </location>
</feature>
<protein>
    <submittedName>
        <fullName evidence="2">Uncharacterized protein</fullName>
    </submittedName>
</protein>
<dbReference type="EMBL" id="ML211142">
    <property type="protein sequence ID" value="TFK87712.1"/>
    <property type="molecule type" value="Genomic_DNA"/>
</dbReference>